<evidence type="ECO:0000313" key="3">
    <source>
        <dbReference type="Proteomes" id="UP000649617"/>
    </source>
</evidence>
<reference evidence="2" key="1">
    <citation type="submission" date="2021-02" db="EMBL/GenBank/DDBJ databases">
        <authorList>
            <person name="Dougan E. K."/>
            <person name="Rhodes N."/>
            <person name="Thang M."/>
            <person name="Chan C."/>
        </authorList>
    </citation>
    <scope>NUCLEOTIDE SEQUENCE</scope>
</reference>
<proteinExistence type="predicted"/>
<dbReference type="Proteomes" id="UP000649617">
    <property type="component" value="Unassembled WGS sequence"/>
</dbReference>
<organism evidence="2 3">
    <name type="scientific">Symbiodinium pilosum</name>
    <name type="common">Dinoflagellate</name>
    <dbReference type="NCBI Taxonomy" id="2952"/>
    <lineage>
        <taxon>Eukaryota</taxon>
        <taxon>Sar</taxon>
        <taxon>Alveolata</taxon>
        <taxon>Dinophyceae</taxon>
        <taxon>Suessiales</taxon>
        <taxon>Symbiodiniaceae</taxon>
        <taxon>Symbiodinium</taxon>
    </lineage>
</organism>
<protein>
    <submittedName>
        <fullName evidence="2">RNF8 protein</fullName>
    </submittedName>
</protein>
<sequence>MGKKRKQTAEEDQPNDDASRPAEEPTGVVQDPRMKKLVKKFRLDKMAESKLCEVMSKWDEDKQYRYFKDLGKVLGDAVKPSATVMIIVKKIAAGEHLCRPAFIESRPENALSTGLELSVNRRRGDK</sequence>
<evidence type="ECO:0000313" key="2">
    <source>
        <dbReference type="EMBL" id="CAE7618416.1"/>
    </source>
</evidence>
<name>A0A812VGF6_SYMPI</name>
<gene>
    <name evidence="2" type="primary">RNF8</name>
    <name evidence="2" type="ORF">SPIL2461_LOCUS16231</name>
</gene>
<feature type="region of interest" description="Disordered" evidence="1">
    <location>
        <begin position="1"/>
        <end position="33"/>
    </location>
</feature>
<dbReference type="AlphaFoldDB" id="A0A812VGF6"/>
<accession>A0A812VGF6</accession>
<comment type="caution">
    <text evidence="2">The sequence shown here is derived from an EMBL/GenBank/DDBJ whole genome shotgun (WGS) entry which is preliminary data.</text>
</comment>
<keyword evidence="3" id="KW-1185">Reference proteome</keyword>
<dbReference type="EMBL" id="CAJNIZ010041890">
    <property type="protein sequence ID" value="CAE7618416.1"/>
    <property type="molecule type" value="Genomic_DNA"/>
</dbReference>
<evidence type="ECO:0000256" key="1">
    <source>
        <dbReference type="SAM" id="MobiDB-lite"/>
    </source>
</evidence>